<dbReference type="AlphaFoldDB" id="A0A941EFX1"/>
<dbReference type="Proteomes" id="UP000676325">
    <property type="component" value="Unassembled WGS sequence"/>
</dbReference>
<organism evidence="2 3">
    <name type="scientific">Actinospica acidithermotolerans</name>
    <dbReference type="NCBI Taxonomy" id="2828514"/>
    <lineage>
        <taxon>Bacteria</taxon>
        <taxon>Bacillati</taxon>
        <taxon>Actinomycetota</taxon>
        <taxon>Actinomycetes</taxon>
        <taxon>Catenulisporales</taxon>
        <taxon>Actinospicaceae</taxon>
        <taxon>Actinospica</taxon>
    </lineage>
</organism>
<feature type="transmembrane region" description="Helical" evidence="1">
    <location>
        <begin position="20"/>
        <end position="38"/>
    </location>
</feature>
<dbReference type="EMBL" id="JAGSOH010000102">
    <property type="protein sequence ID" value="MBR7829840.1"/>
    <property type="molecule type" value="Genomic_DNA"/>
</dbReference>
<accession>A0A941EFX1</accession>
<keyword evidence="1" id="KW-0472">Membrane</keyword>
<proteinExistence type="predicted"/>
<dbReference type="InterPro" id="IPR045919">
    <property type="entry name" value="DUF6338"/>
</dbReference>
<keyword evidence="1" id="KW-1133">Transmembrane helix</keyword>
<comment type="caution">
    <text evidence="2">The sequence shown here is derived from an EMBL/GenBank/DDBJ whole genome shotgun (WGS) entry which is preliminary data.</text>
</comment>
<name>A0A941EFX1_9ACTN</name>
<evidence type="ECO:0000313" key="3">
    <source>
        <dbReference type="Proteomes" id="UP000676325"/>
    </source>
</evidence>
<gene>
    <name evidence="2" type="ORF">KDK95_26280</name>
</gene>
<sequence>MTALGVWAESAGPDSANAAVIETICAAIVLVVPGYVLGRVAGRGGREPDATDRGMAVRLAADSILVHTAMMPLTFLLADSVLRHGAAGYGVPIFLWLVGVCLLAPAALGGCGLWLMARDPRSRAGTLARILGHTPSNRFAYAWSSMFTELPRHENGCMARVALRDGREVTGYFTRWAHASDDPVRHDLYLDEVFKPDPLSDRYPVSGGIWLNGDDIVSVEFFLVEERP</sequence>
<keyword evidence="3" id="KW-1185">Reference proteome</keyword>
<feature type="transmembrane region" description="Helical" evidence="1">
    <location>
        <begin position="93"/>
        <end position="117"/>
    </location>
</feature>
<evidence type="ECO:0000313" key="2">
    <source>
        <dbReference type="EMBL" id="MBR7829840.1"/>
    </source>
</evidence>
<evidence type="ECO:0000256" key="1">
    <source>
        <dbReference type="SAM" id="Phobius"/>
    </source>
</evidence>
<reference evidence="2" key="1">
    <citation type="submission" date="2021-04" db="EMBL/GenBank/DDBJ databases">
        <title>Genome based classification of Actinospica acidithermotolerans sp. nov., an actinobacterium isolated from an Indonesian hot spring.</title>
        <authorList>
            <person name="Kusuma A.B."/>
            <person name="Putra K.E."/>
            <person name="Nafisah S."/>
            <person name="Loh J."/>
            <person name="Nouioui I."/>
            <person name="Goodfellow M."/>
        </authorList>
    </citation>
    <scope>NUCLEOTIDE SEQUENCE</scope>
    <source>
        <strain evidence="2">MGRD01-02</strain>
    </source>
</reference>
<keyword evidence="1" id="KW-0812">Transmembrane</keyword>
<feature type="transmembrane region" description="Helical" evidence="1">
    <location>
        <begin position="59"/>
        <end position="78"/>
    </location>
</feature>
<protein>
    <submittedName>
        <fullName evidence="2">Uncharacterized protein</fullName>
    </submittedName>
</protein>
<dbReference type="Pfam" id="PF19865">
    <property type="entry name" value="DUF6338"/>
    <property type="match status" value="1"/>
</dbReference>
<dbReference type="RefSeq" id="WP_212520974.1">
    <property type="nucleotide sequence ID" value="NZ_JAGSOH010000102.1"/>
</dbReference>